<organism evidence="10 11">
    <name type="scientific">Malassezia sympodialis (strain ATCC 42132)</name>
    <name type="common">Atopic eczema-associated yeast</name>
    <dbReference type="NCBI Taxonomy" id="1230383"/>
    <lineage>
        <taxon>Eukaryota</taxon>
        <taxon>Fungi</taxon>
        <taxon>Dikarya</taxon>
        <taxon>Basidiomycota</taxon>
        <taxon>Ustilaginomycotina</taxon>
        <taxon>Malasseziomycetes</taxon>
        <taxon>Malasseziales</taxon>
        <taxon>Malasseziaceae</taxon>
        <taxon>Malassezia</taxon>
    </lineage>
</organism>
<keyword evidence="4 7" id="KW-1133">Transmembrane helix</keyword>
<accession>A0A1M8A1J9</accession>
<dbReference type="PANTHER" id="PTHR10783:SF103">
    <property type="entry name" value="SOLUTE CARRIER FAMILY 53 MEMBER 1"/>
    <property type="match status" value="1"/>
</dbReference>
<dbReference type="EMBL" id="LT671821">
    <property type="protein sequence ID" value="SHO76342.1"/>
    <property type="molecule type" value="Genomic_DNA"/>
</dbReference>
<dbReference type="InterPro" id="IPR004342">
    <property type="entry name" value="EXS_C"/>
</dbReference>
<feature type="transmembrane region" description="Helical" evidence="7">
    <location>
        <begin position="476"/>
        <end position="498"/>
    </location>
</feature>
<dbReference type="PANTHER" id="PTHR10783">
    <property type="entry name" value="XENOTROPIC AND POLYTROPIC RETROVIRUS RECEPTOR 1-RELATED"/>
    <property type="match status" value="1"/>
</dbReference>
<dbReference type="Pfam" id="PF03105">
    <property type="entry name" value="SPX"/>
    <property type="match status" value="1"/>
</dbReference>
<dbReference type="GO" id="GO:0005794">
    <property type="term" value="C:Golgi apparatus"/>
    <property type="evidence" value="ECO:0007669"/>
    <property type="project" value="TreeGrafter"/>
</dbReference>
<keyword evidence="3 7" id="KW-0812">Transmembrane</keyword>
<dbReference type="STRING" id="1230383.A0A1M8A1J9"/>
<dbReference type="GO" id="GO:0016036">
    <property type="term" value="P:cellular response to phosphate starvation"/>
    <property type="evidence" value="ECO:0007669"/>
    <property type="project" value="TreeGrafter"/>
</dbReference>
<dbReference type="OMA" id="IGVMFAH"/>
<evidence type="ECO:0000259" key="8">
    <source>
        <dbReference type="PROSITE" id="PS51380"/>
    </source>
</evidence>
<feature type="transmembrane region" description="Helical" evidence="7">
    <location>
        <begin position="677"/>
        <end position="693"/>
    </location>
</feature>
<feature type="domain" description="EXS" evidence="8">
    <location>
        <begin position="635"/>
        <end position="831"/>
    </location>
</feature>
<comment type="subcellular location">
    <subcellularLocation>
        <location evidence="1">Membrane</location>
        <topology evidence="1">Multi-pass membrane protein</topology>
    </subcellularLocation>
</comment>
<feature type="compositionally biased region" description="Polar residues" evidence="6">
    <location>
        <begin position="41"/>
        <end position="56"/>
    </location>
</feature>
<evidence type="ECO:0000256" key="7">
    <source>
        <dbReference type="SAM" id="Phobius"/>
    </source>
</evidence>
<dbReference type="PROSITE" id="PS51380">
    <property type="entry name" value="EXS"/>
    <property type="match status" value="1"/>
</dbReference>
<feature type="transmembrane region" description="Helical" evidence="7">
    <location>
        <begin position="519"/>
        <end position="541"/>
    </location>
</feature>
<feature type="domain" description="SPX" evidence="9">
    <location>
        <begin position="1"/>
        <end position="378"/>
    </location>
</feature>
<dbReference type="PROSITE" id="PS51382">
    <property type="entry name" value="SPX"/>
    <property type="match status" value="1"/>
</dbReference>
<feature type="transmembrane region" description="Helical" evidence="7">
    <location>
        <begin position="553"/>
        <end position="574"/>
    </location>
</feature>
<feature type="region of interest" description="Disordered" evidence="6">
    <location>
        <begin position="267"/>
        <end position="290"/>
    </location>
</feature>
<feature type="transmembrane region" description="Helical" evidence="7">
    <location>
        <begin position="705"/>
        <end position="730"/>
    </location>
</feature>
<keyword evidence="11" id="KW-1185">Reference proteome</keyword>
<feature type="transmembrane region" description="Helical" evidence="7">
    <location>
        <begin position="750"/>
        <end position="771"/>
    </location>
</feature>
<dbReference type="GO" id="GO:0006817">
    <property type="term" value="P:phosphate ion transport"/>
    <property type="evidence" value="ECO:0007669"/>
    <property type="project" value="TreeGrafter"/>
</dbReference>
<dbReference type="InterPro" id="IPR004331">
    <property type="entry name" value="SPX_dom"/>
</dbReference>
<comment type="similarity">
    <text evidence="2">Belongs to the SYG1 (TC 2.A.94) family.</text>
</comment>
<evidence type="ECO:0000259" key="9">
    <source>
        <dbReference type="PROSITE" id="PS51382"/>
    </source>
</evidence>
<evidence type="ECO:0000256" key="1">
    <source>
        <dbReference type="ARBA" id="ARBA00004141"/>
    </source>
</evidence>
<dbReference type="Proteomes" id="UP000186303">
    <property type="component" value="Chromosome 1"/>
</dbReference>
<evidence type="ECO:0000256" key="6">
    <source>
        <dbReference type="SAM" id="MobiDB-lite"/>
    </source>
</evidence>
<keyword evidence="5 7" id="KW-0472">Membrane</keyword>
<reference evidence="11" key="1">
    <citation type="journal article" date="2017" name="Nucleic Acids Res.">
        <title>Proteogenomics produces comprehensive and highly accurate protein-coding gene annotation in a complete genome assembly of Malassezia sympodialis.</title>
        <authorList>
            <person name="Zhu Y."/>
            <person name="Engstroem P.G."/>
            <person name="Tellgren-Roth C."/>
            <person name="Baudo C.D."/>
            <person name="Kennell J.C."/>
            <person name="Sun S."/>
            <person name="Billmyre R.B."/>
            <person name="Schroeder M.S."/>
            <person name="Andersson A."/>
            <person name="Holm T."/>
            <person name="Sigurgeirsson B."/>
            <person name="Wu G."/>
            <person name="Sankaranarayanan S.R."/>
            <person name="Siddharthan R."/>
            <person name="Sanyal K."/>
            <person name="Lundeberg J."/>
            <person name="Nystedt B."/>
            <person name="Boekhout T."/>
            <person name="Dawson T.L. Jr."/>
            <person name="Heitman J."/>
            <person name="Scheynius A."/>
            <person name="Lehtioe J."/>
        </authorList>
    </citation>
    <scope>NUCLEOTIDE SEQUENCE [LARGE SCALE GENOMIC DNA]</scope>
    <source>
        <strain evidence="11">ATCC 42132</strain>
    </source>
</reference>
<evidence type="ECO:0000256" key="3">
    <source>
        <dbReference type="ARBA" id="ARBA00022692"/>
    </source>
</evidence>
<sequence>MKFARYLEENAVDEWRRAYINYRGLKKLIKRVAEHHAARETCTQGGTQPDTTHSVQSSATRLLARSRSHFFSSGARQEGGYGSTTRNDEGQPSVPPVSLKGTGLGLLDESRDAEAEPPYHLFFGKPTDEPMYMNDDDAPADENLSHPSSGENRPLARRSSTWVVPQADRFPNMSVSEIVSQLFDEEEQKFFLALDNEAERILEFYLEREHEATERFSTLVEQLIELTEHRREFKAKTKKIPNGQLGLQRLLSKVPRGLDSDEVHRLKLSTQNRQPQKPHDVSSSDDDDGDKRRAEVIEHIQNLHISEMRAASPAPSVLVHDPVEYKAARKKLRTAVIENYRALEILNNYRILNRNGFIKILKKFDKTMQSQIMQKYYDERVAHTPIVQSDAVPKMLTALEEIFTGYFEHGDKKRARDVLREGASHTMMGHTTFHYSSAYRTGVFMGIALCLTIEGLRYAMQERVQAVLPQWQQLLVVYGMEFLPTLFALMFGLNLIAWQRVRINSVFIFELDAGNALEPWQYFELPALLLLLLSICFYLTFSTPTTSPVISPTSWPVVWLVALVLIVCNPLPIMHKSSRMWFLRTLARVGNGGVFTSVEFRDFFIGDELNSLSYSFMNLWLLGCEYQHHWRMPSQCSTSVSWWVPVLGALPAFLRLTQCFRRYSDSHRMVRIHLVNAAKYASSILNVFFYFLYRHHGSQGTASFALWILFASINSVYTSSWDLIMDWNLLQSNARYPLLRSHLAFDDVWPMYYVAMATNVFIRFIWVIYLFGGPASLPLRSFLAALLEMLRRWQWNFIRLENEHLGNADSFKIIRDLPLPYPVKRKPPSDDGDDDEEEDRRSFILGSIKGISKKRDLQEQRTIDTLENAKQNLESVRRRQRLETAV</sequence>
<protein>
    <submittedName>
        <fullName evidence="10">Uncharacterized protein</fullName>
    </submittedName>
</protein>
<gene>
    <name evidence="10" type="ORF">MSYG_0680</name>
</gene>
<evidence type="ECO:0000256" key="4">
    <source>
        <dbReference type="ARBA" id="ARBA00022989"/>
    </source>
</evidence>
<dbReference type="GO" id="GO:0005886">
    <property type="term" value="C:plasma membrane"/>
    <property type="evidence" value="ECO:0007669"/>
    <property type="project" value="TreeGrafter"/>
</dbReference>
<dbReference type="CDD" id="cd14475">
    <property type="entry name" value="SPX_SYG1_like"/>
    <property type="match status" value="1"/>
</dbReference>
<evidence type="ECO:0000313" key="11">
    <source>
        <dbReference type="Proteomes" id="UP000186303"/>
    </source>
</evidence>
<feature type="region of interest" description="Disordered" evidence="6">
    <location>
        <begin position="73"/>
        <end position="160"/>
    </location>
</feature>
<dbReference type="AlphaFoldDB" id="A0A1M8A1J9"/>
<evidence type="ECO:0000256" key="5">
    <source>
        <dbReference type="ARBA" id="ARBA00023136"/>
    </source>
</evidence>
<name>A0A1M8A1J9_MALS4</name>
<dbReference type="Pfam" id="PF03124">
    <property type="entry name" value="EXS"/>
    <property type="match status" value="1"/>
</dbReference>
<dbReference type="VEuPathDB" id="FungiDB:MSYG_0680"/>
<evidence type="ECO:0000256" key="2">
    <source>
        <dbReference type="ARBA" id="ARBA00009665"/>
    </source>
</evidence>
<dbReference type="GO" id="GO:0000822">
    <property type="term" value="F:inositol hexakisphosphate binding"/>
    <property type="evidence" value="ECO:0007669"/>
    <property type="project" value="TreeGrafter"/>
</dbReference>
<proteinExistence type="inferred from homology"/>
<feature type="region of interest" description="Disordered" evidence="6">
    <location>
        <begin position="40"/>
        <end position="60"/>
    </location>
</feature>
<evidence type="ECO:0000313" key="10">
    <source>
        <dbReference type="EMBL" id="SHO76342.1"/>
    </source>
</evidence>
<dbReference type="OrthoDB" id="9970435at2759"/>